<dbReference type="EMBL" id="CP048222">
    <property type="protein sequence ID" value="QHT68183.1"/>
    <property type="molecule type" value="Genomic_DNA"/>
</dbReference>
<dbReference type="KEGG" id="rhoz:GXP67_16805"/>
<evidence type="ECO:0000256" key="1">
    <source>
        <dbReference type="ARBA" id="ARBA00023239"/>
    </source>
</evidence>
<dbReference type="SUPFAM" id="SSF51604">
    <property type="entry name" value="Enolase C-terminal domain-like"/>
    <property type="match status" value="1"/>
</dbReference>
<dbReference type="SMART" id="SM00922">
    <property type="entry name" value="MR_MLE"/>
    <property type="match status" value="1"/>
</dbReference>
<dbReference type="PANTHER" id="PTHR48080">
    <property type="entry name" value="D-GALACTONATE DEHYDRATASE-RELATED"/>
    <property type="match status" value="1"/>
</dbReference>
<evidence type="ECO:0000259" key="3">
    <source>
        <dbReference type="SMART" id="SM00922"/>
    </source>
</evidence>
<dbReference type="GO" id="GO:0016829">
    <property type="term" value="F:lyase activity"/>
    <property type="evidence" value="ECO:0007669"/>
    <property type="project" value="UniProtKB-KW"/>
</dbReference>
<feature type="region of interest" description="Disordered" evidence="2">
    <location>
        <begin position="1"/>
        <end position="39"/>
    </location>
</feature>
<evidence type="ECO:0000256" key="2">
    <source>
        <dbReference type="SAM" id="MobiDB-lite"/>
    </source>
</evidence>
<dbReference type="Gene3D" id="3.30.390.10">
    <property type="entry name" value="Enolase-like, N-terminal domain"/>
    <property type="match status" value="1"/>
</dbReference>
<dbReference type="Pfam" id="PF02746">
    <property type="entry name" value="MR_MLE_N"/>
    <property type="match status" value="1"/>
</dbReference>
<dbReference type="SUPFAM" id="SSF54826">
    <property type="entry name" value="Enolase N-terminal domain-like"/>
    <property type="match status" value="1"/>
</dbReference>
<dbReference type="Gene3D" id="3.20.20.120">
    <property type="entry name" value="Enolase-like C-terminal domain"/>
    <property type="match status" value="1"/>
</dbReference>
<organism evidence="4 5">
    <name type="scientific">Rhodocytophaga rosea</name>
    <dbReference type="NCBI Taxonomy" id="2704465"/>
    <lineage>
        <taxon>Bacteria</taxon>
        <taxon>Pseudomonadati</taxon>
        <taxon>Bacteroidota</taxon>
        <taxon>Cytophagia</taxon>
        <taxon>Cytophagales</taxon>
        <taxon>Rhodocytophagaceae</taxon>
        <taxon>Rhodocytophaga</taxon>
    </lineage>
</organism>
<evidence type="ECO:0000313" key="5">
    <source>
        <dbReference type="Proteomes" id="UP000480178"/>
    </source>
</evidence>
<accession>A0A6C0GKI4</accession>
<sequence>MNPKVEKLLSKLKEPLESKSLGNPEGKPPETEQAPNEKVGRRSFLQKAGLGGLSLSVVMNASLEDQLAHTTQKVNRASNPSELKITDLRIAQYGNVPLLKIDTNQGVYGLGDVRDGADKRYALFLKSRLLGENPCNVERLFRKIKQFGHHGRQGGGVSGVEMALWDLAGKAYNVPVYQLLGGKYRNKVRIYADTPRVKDPNEFATRMKARADQGFTFLKMDVNIGMVKHIPGTITNTGPYGELRDWDANFDSYGRTMHPFTGVQITEKGVAEMEKFVAAVREKVGYDLPLAIDHLGHMGINSNIMLGKAFTKYNLAWLEDMVPWEYTDMWKEISQAIDVPTLTGEDIYLKEGFKDLIEKRAVDIVHPDPGSAGGIWETKKIGDYAQEHGIGMAIHHAASPVSFLATVHSAAATQSFLALEHHSVDVPWWDDLVTGVPKPIIQNGFAMVPEKPGIGVELNEDVVKKHLKKGEGYFEPTKDWDELRSWDRIWS</sequence>
<dbReference type="InterPro" id="IPR034593">
    <property type="entry name" value="DgoD-like"/>
</dbReference>
<dbReference type="Pfam" id="PF13378">
    <property type="entry name" value="MR_MLE_C"/>
    <property type="match status" value="1"/>
</dbReference>
<dbReference type="CDD" id="cd03316">
    <property type="entry name" value="MR_like"/>
    <property type="match status" value="1"/>
</dbReference>
<dbReference type="InterPro" id="IPR029017">
    <property type="entry name" value="Enolase-like_N"/>
</dbReference>
<feature type="compositionally biased region" description="Basic and acidic residues" evidence="2">
    <location>
        <begin position="1"/>
        <end position="17"/>
    </location>
</feature>
<protein>
    <submittedName>
        <fullName evidence="4">Mandelate racemase/muconate lactonizing enzyme family protein</fullName>
    </submittedName>
</protein>
<dbReference type="RefSeq" id="WP_162444201.1">
    <property type="nucleotide sequence ID" value="NZ_CP048222.1"/>
</dbReference>
<dbReference type="PANTHER" id="PTHR48080:SF2">
    <property type="entry name" value="D-GALACTONATE DEHYDRATASE"/>
    <property type="match status" value="1"/>
</dbReference>
<dbReference type="InterPro" id="IPR013341">
    <property type="entry name" value="Mandelate_racemase_N_dom"/>
</dbReference>
<evidence type="ECO:0000313" key="4">
    <source>
        <dbReference type="EMBL" id="QHT68183.1"/>
    </source>
</evidence>
<dbReference type="AlphaFoldDB" id="A0A6C0GKI4"/>
<gene>
    <name evidence="4" type="ORF">GXP67_16805</name>
</gene>
<dbReference type="InterPro" id="IPR013342">
    <property type="entry name" value="Mandelate_racemase_C"/>
</dbReference>
<keyword evidence="1" id="KW-0456">Lyase</keyword>
<feature type="domain" description="Mandelate racemase/muconate lactonizing enzyme C-terminal" evidence="3">
    <location>
        <begin position="200"/>
        <end position="340"/>
    </location>
</feature>
<keyword evidence="5" id="KW-1185">Reference proteome</keyword>
<name>A0A6C0GKI4_9BACT</name>
<dbReference type="SFLD" id="SFLDS00001">
    <property type="entry name" value="Enolase"/>
    <property type="match status" value="1"/>
</dbReference>
<dbReference type="InterPro" id="IPR036849">
    <property type="entry name" value="Enolase-like_C_sf"/>
</dbReference>
<dbReference type="SFLD" id="SFLDG00179">
    <property type="entry name" value="mandelate_racemase"/>
    <property type="match status" value="1"/>
</dbReference>
<reference evidence="4 5" key="1">
    <citation type="submission" date="2020-01" db="EMBL/GenBank/DDBJ databases">
        <authorList>
            <person name="Kim M.K."/>
        </authorList>
    </citation>
    <scope>NUCLEOTIDE SEQUENCE [LARGE SCALE GENOMIC DNA]</scope>
    <source>
        <strain evidence="4 5">172606-1</strain>
    </source>
</reference>
<dbReference type="GO" id="GO:0016854">
    <property type="term" value="F:racemase and epimerase activity"/>
    <property type="evidence" value="ECO:0007669"/>
    <property type="project" value="UniProtKB-ARBA"/>
</dbReference>
<dbReference type="InterPro" id="IPR029065">
    <property type="entry name" value="Enolase_C-like"/>
</dbReference>
<proteinExistence type="predicted"/>
<dbReference type="Proteomes" id="UP000480178">
    <property type="component" value="Chromosome"/>
</dbReference>